<dbReference type="EMBL" id="CP078145">
    <property type="protein sequence ID" value="QXN88685.1"/>
    <property type="molecule type" value="Genomic_DNA"/>
</dbReference>
<keyword evidence="2" id="KW-1185">Reference proteome</keyword>
<dbReference type="RefSeq" id="WP_218469568.1">
    <property type="nucleotide sequence ID" value="NZ_BAABJN010000011.1"/>
</dbReference>
<evidence type="ECO:0000313" key="2">
    <source>
        <dbReference type="Proteomes" id="UP000694257"/>
    </source>
</evidence>
<protein>
    <submittedName>
        <fullName evidence="1">Uncharacterized protein</fullName>
    </submittedName>
</protein>
<dbReference type="Proteomes" id="UP000694257">
    <property type="component" value="Chromosome"/>
</dbReference>
<organism evidence="1 2">
    <name type="scientific">Nocardia iowensis</name>
    <dbReference type="NCBI Taxonomy" id="204891"/>
    <lineage>
        <taxon>Bacteria</taxon>
        <taxon>Bacillati</taxon>
        <taxon>Actinomycetota</taxon>
        <taxon>Actinomycetes</taxon>
        <taxon>Mycobacteriales</taxon>
        <taxon>Nocardiaceae</taxon>
        <taxon>Nocardia</taxon>
    </lineage>
</organism>
<sequence>MASSHASLDDPGNLVATLPAMLAEATVGHHGARFGQPSRQQAVPFFGHARDAFVSP</sequence>
<gene>
    <name evidence="1" type="ORF">KV110_24180</name>
</gene>
<accession>A0ABX8RK97</accession>
<name>A0ABX8RK97_NOCIO</name>
<reference evidence="1 2" key="1">
    <citation type="submission" date="2021-07" db="EMBL/GenBank/DDBJ databases">
        <title>Whole Genome Sequence of Nocardia Iowensis.</title>
        <authorList>
            <person name="Lamm A."/>
            <person name="Collins-Fairclough A.M."/>
            <person name="Bunk B."/>
            <person name="Sproer C."/>
        </authorList>
    </citation>
    <scope>NUCLEOTIDE SEQUENCE [LARGE SCALE GENOMIC DNA]</scope>
    <source>
        <strain evidence="1 2">NRRL 5646</strain>
    </source>
</reference>
<evidence type="ECO:0000313" key="1">
    <source>
        <dbReference type="EMBL" id="QXN88685.1"/>
    </source>
</evidence>
<proteinExistence type="predicted"/>